<evidence type="ECO:0000313" key="19">
    <source>
        <dbReference type="Proteomes" id="UP000322084"/>
    </source>
</evidence>
<evidence type="ECO:0000256" key="14">
    <source>
        <dbReference type="PIRSR" id="PIRSR618044-2"/>
    </source>
</evidence>
<evidence type="ECO:0000313" key="18">
    <source>
        <dbReference type="EMBL" id="GEQ96786.1"/>
    </source>
</evidence>
<dbReference type="PANTHER" id="PTHR21581:SF6">
    <property type="entry name" value="TRAFFICKING PROTEIN PARTICLE COMPLEX SUBUNIT 12"/>
    <property type="match status" value="1"/>
</dbReference>
<proteinExistence type="inferred from homology"/>
<organism evidence="18 19">
    <name type="scientific">Iodidimonas gelatinilytica</name>
    <dbReference type="NCBI Taxonomy" id="1236966"/>
    <lineage>
        <taxon>Bacteria</taxon>
        <taxon>Pseudomonadati</taxon>
        <taxon>Pseudomonadota</taxon>
        <taxon>Alphaproteobacteria</taxon>
        <taxon>Iodidimonadales</taxon>
        <taxon>Iodidimonadaceae</taxon>
        <taxon>Iodidimonas</taxon>
    </lineage>
</organism>
<dbReference type="EC" id="3.4.16.4" evidence="4"/>
<dbReference type="GO" id="GO:0009002">
    <property type="term" value="F:serine-type D-Ala-D-Ala carboxypeptidase activity"/>
    <property type="evidence" value="ECO:0007669"/>
    <property type="project" value="UniProtKB-EC"/>
</dbReference>
<feature type="domain" description="Peptidase S11 D-Ala-D-Ala carboxypeptidase A C-terminal" evidence="17">
    <location>
        <begin position="284"/>
        <end position="374"/>
    </location>
</feature>
<feature type="signal peptide" evidence="16">
    <location>
        <begin position="1"/>
        <end position="27"/>
    </location>
</feature>
<dbReference type="SUPFAM" id="SSF69189">
    <property type="entry name" value="Penicillin-binding protein associated domain"/>
    <property type="match status" value="1"/>
</dbReference>
<dbReference type="InterPro" id="IPR012338">
    <property type="entry name" value="Beta-lactam/transpept-like"/>
</dbReference>
<evidence type="ECO:0000256" key="9">
    <source>
        <dbReference type="ARBA" id="ARBA00022960"/>
    </source>
</evidence>
<evidence type="ECO:0000256" key="7">
    <source>
        <dbReference type="ARBA" id="ARBA00022729"/>
    </source>
</evidence>
<evidence type="ECO:0000256" key="8">
    <source>
        <dbReference type="ARBA" id="ARBA00022801"/>
    </source>
</evidence>
<keyword evidence="7 16" id="KW-0732">Signal</keyword>
<dbReference type="GO" id="GO:0006508">
    <property type="term" value="P:proteolysis"/>
    <property type="evidence" value="ECO:0007669"/>
    <property type="project" value="UniProtKB-KW"/>
</dbReference>
<evidence type="ECO:0000256" key="12">
    <source>
        <dbReference type="ARBA" id="ARBA00034000"/>
    </source>
</evidence>
<keyword evidence="6" id="KW-0645">Protease</keyword>
<dbReference type="UniPathway" id="UPA00219"/>
<dbReference type="InterPro" id="IPR001967">
    <property type="entry name" value="Peptidase_S11_N"/>
</dbReference>
<dbReference type="Pfam" id="PF07943">
    <property type="entry name" value="PBP5_C"/>
    <property type="match status" value="1"/>
</dbReference>
<feature type="chain" id="PRO_5022908419" description="serine-type D-Ala-D-Ala carboxypeptidase" evidence="16">
    <location>
        <begin position="28"/>
        <end position="395"/>
    </location>
</feature>
<gene>
    <name evidence="18" type="ORF">JCM17844_04230</name>
</gene>
<evidence type="ECO:0000256" key="1">
    <source>
        <dbReference type="ARBA" id="ARBA00003217"/>
    </source>
</evidence>
<dbReference type="InterPro" id="IPR018044">
    <property type="entry name" value="Peptidase_S11"/>
</dbReference>
<dbReference type="Pfam" id="PF00768">
    <property type="entry name" value="Peptidase_S11"/>
    <property type="match status" value="1"/>
</dbReference>
<comment type="caution">
    <text evidence="18">The sequence shown here is derived from an EMBL/GenBank/DDBJ whole genome shotgun (WGS) entry which is preliminary data.</text>
</comment>
<dbReference type="InterPro" id="IPR015956">
    <property type="entry name" value="Peniciliin-bd_prot_C_sf"/>
</dbReference>
<evidence type="ECO:0000256" key="10">
    <source>
        <dbReference type="ARBA" id="ARBA00022984"/>
    </source>
</evidence>
<dbReference type="PRINTS" id="PR00725">
    <property type="entry name" value="DADACBPTASE1"/>
</dbReference>
<evidence type="ECO:0000256" key="15">
    <source>
        <dbReference type="RuleBase" id="RU004016"/>
    </source>
</evidence>
<dbReference type="Proteomes" id="UP000322084">
    <property type="component" value="Unassembled WGS sequence"/>
</dbReference>
<dbReference type="Gene3D" id="3.40.710.10">
    <property type="entry name" value="DD-peptidase/beta-lactamase superfamily"/>
    <property type="match status" value="1"/>
</dbReference>
<reference evidence="18 19" key="1">
    <citation type="submission" date="2019-09" db="EMBL/GenBank/DDBJ databases">
        <title>NBRP : Genome information of microbial organism related human and environment.</title>
        <authorList>
            <person name="Hattori M."/>
            <person name="Oshima K."/>
            <person name="Inaba H."/>
            <person name="Suda W."/>
            <person name="Sakamoto M."/>
            <person name="Iino T."/>
            <person name="Kitahara M."/>
            <person name="Oshida Y."/>
            <person name="Iida T."/>
            <person name="Kudo T."/>
            <person name="Itoh T."/>
            <person name="Ohkuma M."/>
        </authorList>
    </citation>
    <scope>NUCLEOTIDE SEQUENCE [LARGE SCALE GENOMIC DNA]</scope>
    <source>
        <strain evidence="18 19">Hi-2</strain>
    </source>
</reference>
<name>A0A5A7MLT8_9PROT</name>
<feature type="active site" description="Acyl-ester intermediate" evidence="13">
    <location>
        <position position="61"/>
    </location>
</feature>
<dbReference type="AlphaFoldDB" id="A0A5A7MLT8"/>
<feature type="active site" evidence="13">
    <location>
        <position position="125"/>
    </location>
</feature>
<dbReference type="Gene3D" id="2.60.410.10">
    <property type="entry name" value="D-Ala-D-Ala carboxypeptidase, C-terminal domain"/>
    <property type="match status" value="1"/>
</dbReference>
<dbReference type="GO" id="GO:0009252">
    <property type="term" value="P:peptidoglycan biosynthetic process"/>
    <property type="evidence" value="ECO:0007669"/>
    <property type="project" value="UniProtKB-UniPathway"/>
</dbReference>
<dbReference type="SMART" id="SM00936">
    <property type="entry name" value="PBP5_C"/>
    <property type="match status" value="1"/>
</dbReference>
<dbReference type="SUPFAM" id="SSF56601">
    <property type="entry name" value="beta-lactamase/transpeptidase-like"/>
    <property type="match status" value="1"/>
</dbReference>
<evidence type="ECO:0000256" key="5">
    <source>
        <dbReference type="ARBA" id="ARBA00022645"/>
    </source>
</evidence>
<keyword evidence="5 18" id="KW-0121">Carboxypeptidase</keyword>
<evidence type="ECO:0000256" key="13">
    <source>
        <dbReference type="PIRSR" id="PIRSR618044-1"/>
    </source>
</evidence>
<comment type="function">
    <text evidence="1">Removes C-terminal D-alanyl residues from sugar-peptide cell wall precursors.</text>
</comment>
<keyword evidence="10" id="KW-0573">Peptidoglycan synthesis</keyword>
<dbReference type="EMBL" id="BKCL01000001">
    <property type="protein sequence ID" value="GEQ96786.1"/>
    <property type="molecule type" value="Genomic_DNA"/>
</dbReference>
<evidence type="ECO:0000256" key="6">
    <source>
        <dbReference type="ARBA" id="ARBA00022670"/>
    </source>
</evidence>
<evidence type="ECO:0000256" key="11">
    <source>
        <dbReference type="ARBA" id="ARBA00023316"/>
    </source>
</evidence>
<comment type="catalytic activity">
    <reaction evidence="12">
        <text>Preferential cleavage: (Ac)2-L-Lys-D-Ala-|-D-Ala. Also transpeptidation of peptidyl-alanyl moieties that are N-acyl substituents of D-alanine.</text>
        <dbReference type="EC" id="3.4.16.4"/>
    </reaction>
</comment>
<evidence type="ECO:0000256" key="4">
    <source>
        <dbReference type="ARBA" id="ARBA00012448"/>
    </source>
</evidence>
<dbReference type="PANTHER" id="PTHR21581">
    <property type="entry name" value="D-ALANYL-D-ALANINE CARBOXYPEPTIDASE"/>
    <property type="match status" value="1"/>
</dbReference>
<dbReference type="GO" id="GO:0008360">
    <property type="term" value="P:regulation of cell shape"/>
    <property type="evidence" value="ECO:0007669"/>
    <property type="project" value="UniProtKB-KW"/>
</dbReference>
<dbReference type="InterPro" id="IPR012907">
    <property type="entry name" value="Peptidase_S11_C"/>
</dbReference>
<sequence length="395" mass="42469">MKKRFQMIVIKRLAAFVLLLLPLTVAAQGIDTAARHAVLLEVETGDILFEKEANAPFPPASMAKMMTVYLAFEQIKEGALSLDDTTRVSDEAWRRWAGSEGSLMFLSAGEEVSVSQLLHGIIVSSGNDACTVLAEMMSGTEDAFALWMTEKAAELGMTNSKFQNASGWPAPDQYTTAHDLAVLAEQTVRNFPELYSLYSEKSFTHGTDFRNGKPITQSNRNPLLYRMDGADGLKTGHTEAAGFGLTGSAIRDGRRLIVVVAGLGSMSARARESQSLLEYGFRAFDTYGLFKGNDVIGEADVWLGAQGKVPLVVESPLKLTLSRRDRTGLKMTLSYDAPIPAPIVKGQPVASIVITAPGLEDRRIPVVAGADVVQIGGFGKIGAALSYLLFGSAGQ</sequence>
<keyword evidence="8" id="KW-0378">Hydrolase</keyword>
<comment type="similarity">
    <text evidence="3 15">Belongs to the peptidase S11 family.</text>
</comment>
<evidence type="ECO:0000256" key="16">
    <source>
        <dbReference type="SAM" id="SignalP"/>
    </source>
</evidence>
<keyword evidence="9" id="KW-0133">Cell shape</keyword>
<protein>
    <recommendedName>
        <fullName evidence="4">serine-type D-Ala-D-Ala carboxypeptidase</fullName>
        <ecNumber evidence="4">3.4.16.4</ecNumber>
    </recommendedName>
</protein>
<feature type="binding site" evidence="14">
    <location>
        <position position="234"/>
    </location>
    <ligand>
        <name>substrate</name>
    </ligand>
</feature>
<evidence type="ECO:0000256" key="2">
    <source>
        <dbReference type="ARBA" id="ARBA00004752"/>
    </source>
</evidence>
<evidence type="ECO:0000256" key="3">
    <source>
        <dbReference type="ARBA" id="ARBA00007164"/>
    </source>
</evidence>
<accession>A0A5A7MLT8</accession>
<evidence type="ECO:0000259" key="17">
    <source>
        <dbReference type="SMART" id="SM00936"/>
    </source>
</evidence>
<comment type="pathway">
    <text evidence="2">Cell wall biogenesis; peptidoglycan biosynthesis.</text>
</comment>
<dbReference type="InterPro" id="IPR037167">
    <property type="entry name" value="Peptidase_S11_C_sf"/>
</dbReference>
<keyword evidence="11" id="KW-0961">Cell wall biogenesis/degradation</keyword>
<dbReference type="GO" id="GO:0071555">
    <property type="term" value="P:cell wall organization"/>
    <property type="evidence" value="ECO:0007669"/>
    <property type="project" value="UniProtKB-KW"/>
</dbReference>
<feature type="active site" description="Acyl-ester intermediate" evidence="13">
    <location>
        <position position="64"/>
    </location>
</feature>